<dbReference type="EMBL" id="HG316774">
    <property type="protein sequence ID" value="CDX48475.1"/>
    <property type="molecule type" value="Genomic_DNA"/>
</dbReference>
<proteinExistence type="predicted"/>
<organism evidence="1">
    <name type="scientific">Fusarium pseudograminearum CS3220</name>
    <dbReference type="NCBI Taxonomy" id="1318456"/>
    <lineage>
        <taxon>Eukaryota</taxon>
        <taxon>Fungi</taxon>
        <taxon>Dikarya</taxon>
        <taxon>Ascomycota</taxon>
        <taxon>Pezizomycotina</taxon>
        <taxon>Sordariomycetes</taxon>
        <taxon>Hypocreomycetidae</taxon>
        <taxon>Hypocreales</taxon>
        <taxon>Nectriaceae</taxon>
        <taxon>Fusarium</taxon>
    </lineage>
</organism>
<reference evidence="1" key="1">
    <citation type="submission" date="2013-05" db="EMBL/GenBank/DDBJ databases">
        <title>Draft genome sequences of six wheat associated Fusarium spp. isolates.</title>
        <authorList>
            <person name="Moolhuijzen P.M."/>
            <person name="Manners J.M."/>
            <person name="Wilcox S."/>
            <person name="Bellgard M.I."/>
            <person name="Gardiner D.M."/>
        </authorList>
    </citation>
    <scope>NUCLEOTIDE SEQUENCE</scope>
    <source>
        <strain evidence="1">CS3220</strain>
    </source>
</reference>
<accession>W1I9C7</accession>
<sequence length="73" mass="8747">MLAKSLNSKKIGIFVSRISSIFSVLLCEAYRKKLLKYCISLRDQKSVDFVRDMKLLVEKKLFFFYRSLWIYKV</sequence>
<evidence type="ECO:0000313" key="1">
    <source>
        <dbReference type="EMBL" id="CDL72455.1"/>
    </source>
</evidence>
<dbReference type="AlphaFoldDB" id="W1I9C7"/>
<gene>
    <name evidence="1" type="ORF">BN846_0125900</name>
</gene>
<name>W1I9C7_FUSPS</name>
<dbReference type="EMBL" id="CBMC010001467">
    <property type="protein sequence ID" value="CDL72455.1"/>
    <property type="molecule type" value="Genomic_DNA"/>
</dbReference>
<protein>
    <submittedName>
        <fullName evidence="1">Unclassified</fullName>
    </submittedName>
</protein>